<dbReference type="Gene3D" id="1.10.3720.10">
    <property type="entry name" value="MetI-like"/>
    <property type="match status" value="1"/>
</dbReference>
<keyword evidence="9" id="KW-1185">Reference proteome</keyword>
<protein>
    <submittedName>
        <fullName evidence="8">ABC transporter permease</fullName>
    </submittedName>
</protein>
<accession>A0A387BE32</accession>
<evidence type="ECO:0000259" key="7">
    <source>
        <dbReference type="PROSITE" id="PS50928"/>
    </source>
</evidence>
<dbReference type="GO" id="GO:0031460">
    <property type="term" value="P:glycine betaine transport"/>
    <property type="evidence" value="ECO:0007669"/>
    <property type="project" value="TreeGrafter"/>
</dbReference>
<evidence type="ECO:0000256" key="4">
    <source>
        <dbReference type="ARBA" id="ARBA00022989"/>
    </source>
</evidence>
<gene>
    <name evidence="8" type="ORF">D7I47_00565</name>
</gene>
<dbReference type="KEGG" id="lyd:D7I47_00565"/>
<dbReference type="EMBL" id="CP032630">
    <property type="protein sequence ID" value="AYF99375.1"/>
    <property type="molecule type" value="Genomic_DNA"/>
</dbReference>
<evidence type="ECO:0000256" key="5">
    <source>
        <dbReference type="ARBA" id="ARBA00023136"/>
    </source>
</evidence>
<evidence type="ECO:0000313" key="8">
    <source>
        <dbReference type="EMBL" id="AYF99375.1"/>
    </source>
</evidence>
<sequence length="244" mass="25594">MNLFAEALAWLFSPDRLTGSLPLPLAFGQHLLFTFVSVLIAAAIAIPLGWYIGHTGRGRQLAIGLSGAARAIPSFGLILLLVLVLGVLHKPEAAITAFVLLAVPSILAGAYAGLEAVDRRVVDAARAVGMTEWQILWRVEVPLGLPLLIGGLRSAALQVVATVAIAAYIGLGGLGYYIIQGVALRRFDQVLGGALAIVALALILDGLFALVQRVVVPRGVTAGRVKDVRDGSSRRRRVAGAVTE</sequence>
<dbReference type="CDD" id="cd06261">
    <property type="entry name" value="TM_PBP2"/>
    <property type="match status" value="1"/>
</dbReference>
<comment type="subcellular location">
    <subcellularLocation>
        <location evidence="6">Cell membrane</location>
        <topology evidence="6">Multi-pass membrane protein</topology>
    </subcellularLocation>
    <subcellularLocation>
        <location evidence="1">Membrane</location>
        <topology evidence="1">Multi-pass membrane protein</topology>
    </subcellularLocation>
</comment>
<feature type="transmembrane region" description="Helical" evidence="6">
    <location>
        <begin position="94"/>
        <end position="114"/>
    </location>
</feature>
<evidence type="ECO:0000256" key="6">
    <source>
        <dbReference type="RuleBase" id="RU363032"/>
    </source>
</evidence>
<proteinExistence type="inferred from homology"/>
<comment type="similarity">
    <text evidence="6">Belongs to the binding-protein-dependent transport system permease family.</text>
</comment>
<dbReference type="OrthoDB" id="5244012at2"/>
<dbReference type="PANTHER" id="PTHR30177:SF33">
    <property type="entry name" value="POSSIBLE OSMOPROTECTANT (GLYCINE BETAINE_CARNITINE_CHOLINE_L-PROLINE) TRANSPORT INTEGRAL MEMBRANE PROTEIN ABC TRANSPORTER PROZ"/>
    <property type="match status" value="1"/>
</dbReference>
<dbReference type="GO" id="GO:0055085">
    <property type="term" value="P:transmembrane transport"/>
    <property type="evidence" value="ECO:0007669"/>
    <property type="project" value="InterPro"/>
</dbReference>
<dbReference type="InterPro" id="IPR000515">
    <property type="entry name" value="MetI-like"/>
</dbReference>
<feature type="domain" description="ABC transmembrane type-1" evidence="7">
    <location>
        <begin position="27"/>
        <end position="208"/>
    </location>
</feature>
<evidence type="ECO:0000256" key="3">
    <source>
        <dbReference type="ARBA" id="ARBA00022692"/>
    </source>
</evidence>
<dbReference type="PROSITE" id="PS50928">
    <property type="entry name" value="ABC_TM1"/>
    <property type="match status" value="1"/>
</dbReference>
<feature type="transmembrane region" description="Helical" evidence="6">
    <location>
        <begin position="30"/>
        <end position="53"/>
    </location>
</feature>
<keyword evidence="4 6" id="KW-1133">Transmembrane helix</keyword>
<evidence type="ECO:0000256" key="1">
    <source>
        <dbReference type="ARBA" id="ARBA00004141"/>
    </source>
</evidence>
<dbReference type="Proteomes" id="UP000278886">
    <property type="component" value="Chromosome"/>
</dbReference>
<dbReference type="AlphaFoldDB" id="A0A387BE32"/>
<reference evidence="9" key="1">
    <citation type="submission" date="2018-09" db="EMBL/GenBank/DDBJ databases">
        <title>Genome sequencing of strain 2DFWR-13.</title>
        <authorList>
            <person name="Heo J."/>
            <person name="Kim S.-J."/>
            <person name="Kwon S.-W."/>
        </authorList>
    </citation>
    <scope>NUCLEOTIDE SEQUENCE [LARGE SCALE GENOMIC DNA]</scope>
    <source>
        <strain evidence="9">2DFWR-13</strain>
    </source>
</reference>
<evidence type="ECO:0000313" key="9">
    <source>
        <dbReference type="Proteomes" id="UP000278886"/>
    </source>
</evidence>
<keyword evidence="2 6" id="KW-0813">Transport</keyword>
<dbReference type="InterPro" id="IPR051204">
    <property type="entry name" value="ABC_transp_perm/SBD"/>
</dbReference>
<dbReference type="SUPFAM" id="SSF161098">
    <property type="entry name" value="MetI-like"/>
    <property type="match status" value="1"/>
</dbReference>
<keyword evidence="5 6" id="KW-0472">Membrane</keyword>
<feature type="transmembrane region" description="Helical" evidence="6">
    <location>
        <begin position="65"/>
        <end position="88"/>
    </location>
</feature>
<feature type="transmembrane region" description="Helical" evidence="6">
    <location>
        <begin position="191"/>
        <end position="211"/>
    </location>
</feature>
<dbReference type="GO" id="GO:0005886">
    <property type="term" value="C:plasma membrane"/>
    <property type="evidence" value="ECO:0007669"/>
    <property type="project" value="UniProtKB-SubCell"/>
</dbReference>
<dbReference type="PANTHER" id="PTHR30177">
    <property type="entry name" value="GLYCINE BETAINE/L-PROLINE TRANSPORT SYSTEM PERMEASE PROTEIN PROW"/>
    <property type="match status" value="1"/>
</dbReference>
<feature type="transmembrane region" description="Helical" evidence="6">
    <location>
        <begin position="159"/>
        <end position="179"/>
    </location>
</feature>
<evidence type="ECO:0000256" key="2">
    <source>
        <dbReference type="ARBA" id="ARBA00022448"/>
    </source>
</evidence>
<dbReference type="Pfam" id="PF00528">
    <property type="entry name" value="BPD_transp_1"/>
    <property type="match status" value="1"/>
</dbReference>
<keyword evidence="3 6" id="KW-0812">Transmembrane</keyword>
<dbReference type="RefSeq" id="WP_120763743.1">
    <property type="nucleotide sequence ID" value="NZ_CP032630.1"/>
</dbReference>
<organism evidence="8 9">
    <name type="scientific">Protaetiibacter intestinalis</name>
    <dbReference type="NCBI Taxonomy" id="2419774"/>
    <lineage>
        <taxon>Bacteria</taxon>
        <taxon>Bacillati</taxon>
        <taxon>Actinomycetota</taxon>
        <taxon>Actinomycetes</taxon>
        <taxon>Micrococcales</taxon>
        <taxon>Microbacteriaceae</taxon>
        <taxon>Protaetiibacter</taxon>
    </lineage>
</organism>
<dbReference type="InterPro" id="IPR035906">
    <property type="entry name" value="MetI-like_sf"/>
</dbReference>
<name>A0A387BE32_9MICO</name>